<dbReference type="RefSeq" id="WP_184137752.1">
    <property type="nucleotide sequence ID" value="NZ_JACHKT010000057.1"/>
</dbReference>
<reference evidence="2 3" key="1">
    <citation type="submission" date="2020-08" db="EMBL/GenBank/DDBJ databases">
        <title>Functional genomics of gut bacteria from endangered species of beetles.</title>
        <authorList>
            <person name="Carlos-Shanley C."/>
        </authorList>
    </citation>
    <scope>NUCLEOTIDE SEQUENCE [LARGE SCALE GENOMIC DNA]</scope>
    <source>
        <strain evidence="2 3">S00070</strain>
    </source>
</reference>
<dbReference type="EMBL" id="JACHKT010000057">
    <property type="protein sequence ID" value="MBB6005700.1"/>
    <property type="molecule type" value="Genomic_DNA"/>
</dbReference>
<proteinExistence type="predicted"/>
<evidence type="ECO:0000313" key="2">
    <source>
        <dbReference type="EMBL" id="MBB6005700.1"/>
    </source>
</evidence>
<organism evidence="2 3">
    <name type="scientific">Arcicella rosea</name>
    <dbReference type="NCBI Taxonomy" id="502909"/>
    <lineage>
        <taxon>Bacteria</taxon>
        <taxon>Pseudomonadati</taxon>
        <taxon>Bacteroidota</taxon>
        <taxon>Cytophagia</taxon>
        <taxon>Cytophagales</taxon>
        <taxon>Flectobacillaceae</taxon>
        <taxon>Arcicella</taxon>
    </lineage>
</organism>
<dbReference type="SUPFAM" id="SSF69304">
    <property type="entry name" value="Tricorn protease N-terminal domain"/>
    <property type="match status" value="1"/>
</dbReference>
<gene>
    <name evidence="2" type="ORF">HNP25_004379</name>
</gene>
<evidence type="ECO:0000256" key="1">
    <source>
        <dbReference type="SAM" id="SignalP"/>
    </source>
</evidence>
<keyword evidence="3" id="KW-1185">Reference proteome</keyword>
<evidence type="ECO:0000313" key="3">
    <source>
        <dbReference type="Proteomes" id="UP000524404"/>
    </source>
</evidence>
<name>A0A841EZC5_9BACT</name>
<dbReference type="AlphaFoldDB" id="A0A841EZC5"/>
<accession>A0A841EZC5</accession>
<protein>
    <submittedName>
        <fullName evidence="2">Uncharacterized protein</fullName>
    </submittedName>
</protein>
<keyword evidence="1" id="KW-0732">Signal</keyword>
<sequence>MKKLIITFFLATLFIKAFSQKTQTITGDVKCIIQNKLITSEWTDEDDASTASLFQTDLKTKSRHLIAKDLGNDQIAAIDEKILLYINDKRLFTFDITNRQNKVIYKVNDSVDIVGISLDLAKENIYAIEIDRKLKIFKIVCINIFNRTAKIVAISKFDLEDVEYVNAKIVTKKNNLYIWIDFMLYEFDIIKNQLSMIDSAITSFAIDNDSLYYFKNYKESKPQLEVINLLNSKRLIIDKVDKYKIVESIYSCKNRELKTSIINNKYRASLNYCGDFFRITDSSFKPIDKFVLFENEKVIVFKNKDNFNKDKTNYILKK</sequence>
<dbReference type="Proteomes" id="UP000524404">
    <property type="component" value="Unassembled WGS sequence"/>
</dbReference>
<feature type="chain" id="PRO_5032703958" evidence="1">
    <location>
        <begin position="20"/>
        <end position="318"/>
    </location>
</feature>
<comment type="caution">
    <text evidence="2">The sequence shown here is derived from an EMBL/GenBank/DDBJ whole genome shotgun (WGS) entry which is preliminary data.</text>
</comment>
<feature type="signal peptide" evidence="1">
    <location>
        <begin position="1"/>
        <end position="19"/>
    </location>
</feature>